<comment type="caution">
    <text evidence="3">The sequence shown here is derived from an EMBL/GenBank/DDBJ whole genome shotgun (WGS) entry which is preliminary data.</text>
</comment>
<accession>A0A2U1LUM8</accession>
<proteinExistence type="predicted"/>
<evidence type="ECO:0000313" key="3">
    <source>
        <dbReference type="EMBL" id="PWA52700.1"/>
    </source>
</evidence>
<sequence length="158" mass="17702">MAEENVDVQLLLSTPERNYLIRNNGDQVAVSTLNGKKVGLYFSACQSFPPNLIDVYFSKMPWLAVPYADTKTREALDGCFEVRGIPNLLCLDESGKVLTDNGVMIIGEYGSEGYPFTPERVKEIKDQEEEARKNQSLRTILESPSRNYICTADGDKAR</sequence>
<dbReference type="OrthoDB" id="1740151at2759"/>
<dbReference type="AlphaFoldDB" id="A0A2U1LUM8"/>
<dbReference type="GO" id="GO:0016491">
    <property type="term" value="F:oxidoreductase activity"/>
    <property type="evidence" value="ECO:0007669"/>
    <property type="project" value="UniProtKB-KW"/>
</dbReference>
<keyword evidence="4" id="KW-1185">Reference proteome</keyword>
<dbReference type="Proteomes" id="UP000245207">
    <property type="component" value="Unassembled WGS sequence"/>
</dbReference>
<keyword evidence="1" id="KW-0560">Oxidoreductase</keyword>
<dbReference type="PANTHER" id="PTHR13871">
    <property type="entry name" value="THIOREDOXIN"/>
    <property type="match status" value="1"/>
</dbReference>
<name>A0A2U1LUM8_ARTAN</name>
<protein>
    <submittedName>
        <fullName evidence="3">C1-like protein</fullName>
    </submittedName>
</protein>
<evidence type="ECO:0000256" key="2">
    <source>
        <dbReference type="ARBA" id="ARBA00023027"/>
    </source>
</evidence>
<dbReference type="Gene3D" id="3.40.30.10">
    <property type="entry name" value="Glutaredoxin"/>
    <property type="match status" value="1"/>
</dbReference>
<dbReference type="STRING" id="35608.A0A2U1LUM8"/>
<gene>
    <name evidence="3" type="ORF">CTI12_AA450630</name>
</gene>
<dbReference type="EMBL" id="PKPP01007688">
    <property type="protein sequence ID" value="PWA52700.1"/>
    <property type="molecule type" value="Genomic_DNA"/>
</dbReference>
<dbReference type="PANTHER" id="PTHR13871:SF96">
    <property type="entry name" value="THIOREDOXIN DOMAIN-CONTAINING PROTEIN"/>
    <property type="match status" value="1"/>
</dbReference>
<evidence type="ECO:0000256" key="1">
    <source>
        <dbReference type="ARBA" id="ARBA00023002"/>
    </source>
</evidence>
<evidence type="ECO:0000313" key="4">
    <source>
        <dbReference type="Proteomes" id="UP000245207"/>
    </source>
</evidence>
<keyword evidence="2" id="KW-0520">NAD</keyword>
<dbReference type="InterPro" id="IPR052259">
    <property type="entry name" value="Nucleoredoxin-like"/>
</dbReference>
<organism evidence="3 4">
    <name type="scientific">Artemisia annua</name>
    <name type="common">Sweet wormwood</name>
    <dbReference type="NCBI Taxonomy" id="35608"/>
    <lineage>
        <taxon>Eukaryota</taxon>
        <taxon>Viridiplantae</taxon>
        <taxon>Streptophyta</taxon>
        <taxon>Embryophyta</taxon>
        <taxon>Tracheophyta</taxon>
        <taxon>Spermatophyta</taxon>
        <taxon>Magnoliopsida</taxon>
        <taxon>eudicotyledons</taxon>
        <taxon>Gunneridae</taxon>
        <taxon>Pentapetalae</taxon>
        <taxon>asterids</taxon>
        <taxon>campanulids</taxon>
        <taxon>Asterales</taxon>
        <taxon>Asteraceae</taxon>
        <taxon>Asteroideae</taxon>
        <taxon>Anthemideae</taxon>
        <taxon>Artemisiinae</taxon>
        <taxon>Artemisia</taxon>
    </lineage>
</organism>
<reference evidence="3 4" key="1">
    <citation type="journal article" date="2018" name="Mol. Plant">
        <title>The genome of Artemisia annua provides insight into the evolution of Asteraceae family and artemisinin biosynthesis.</title>
        <authorList>
            <person name="Shen Q."/>
            <person name="Zhang L."/>
            <person name="Liao Z."/>
            <person name="Wang S."/>
            <person name="Yan T."/>
            <person name="Shi P."/>
            <person name="Liu M."/>
            <person name="Fu X."/>
            <person name="Pan Q."/>
            <person name="Wang Y."/>
            <person name="Lv Z."/>
            <person name="Lu X."/>
            <person name="Zhang F."/>
            <person name="Jiang W."/>
            <person name="Ma Y."/>
            <person name="Chen M."/>
            <person name="Hao X."/>
            <person name="Li L."/>
            <person name="Tang Y."/>
            <person name="Lv G."/>
            <person name="Zhou Y."/>
            <person name="Sun X."/>
            <person name="Brodelius P.E."/>
            <person name="Rose J.K.C."/>
            <person name="Tang K."/>
        </authorList>
    </citation>
    <scope>NUCLEOTIDE SEQUENCE [LARGE SCALE GENOMIC DNA]</scope>
    <source>
        <strain evidence="4">cv. Huhao1</strain>
        <tissue evidence="3">Leaf</tissue>
    </source>
</reference>